<gene>
    <name evidence="10" type="ORF">EIMP300_89970</name>
</gene>
<reference evidence="10 11" key="1">
    <citation type="submission" date="2020-01" db="EMBL/GenBank/DDBJ databases">
        <title>Dynamics of blaIMP-6 dissemination in carbapenem resistant Enterobacteriacea isolated from regional surveillance in Osaka, Japan.</title>
        <authorList>
            <person name="Abe R."/>
            <person name="Akeda Y."/>
            <person name="Sugawara Y."/>
            <person name="Yamamoto N."/>
            <person name="Tomono K."/>
            <person name="Takeuchi D."/>
            <person name="Kawahara R."/>
            <person name="Hamada S."/>
        </authorList>
    </citation>
    <scope>NUCLEOTIDE SEQUENCE [LARGE SCALE GENOMIC DNA]</scope>
    <source>
        <strain evidence="10 11">E300</strain>
    </source>
</reference>
<feature type="domain" description="ABC transmembrane type-1" evidence="9">
    <location>
        <begin position="1"/>
        <end position="228"/>
    </location>
</feature>
<dbReference type="EMBL" id="AP022360">
    <property type="protein sequence ID" value="BBU87597.1"/>
    <property type="molecule type" value="Genomic_DNA"/>
</dbReference>
<evidence type="ECO:0000256" key="8">
    <source>
        <dbReference type="RuleBase" id="RU363032"/>
    </source>
</evidence>
<feature type="transmembrane region" description="Helical" evidence="8">
    <location>
        <begin position="205"/>
        <end position="228"/>
    </location>
</feature>
<keyword evidence="4" id="KW-0997">Cell inner membrane</keyword>
<keyword evidence="6 8" id="KW-1133">Transmembrane helix</keyword>
<evidence type="ECO:0000313" key="11">
    <source>
        <dbReference type="Proteomes" id="UP000467488"/>
    </source>
</evidence>
<keyword evidence="2 8" id="KW-0813">Transport</keyword>
<evidence type="ECO:0000256" key="5">
    <source>
        <dbReference type="ARBA" id="ARBA00022692"/>
    </source>
</evidence>
<dbReference type="SUPFAM" id="SSF161098">
    <property type="entry name" value="MetI-like"/>
    <property type="match status" value="1"/>
</dbReference>
<dbReference type="Proteomes" id="UP000467488">
    <property type="component" value="Chromosome"/>
</dbReference>
<accession>A0A8S0G5M7</accession>
<keyword evidence="3" id="KW-1003">Cell membrane</keyword>
<dbReference type="AlphaFoldDB" id="A0A8S0G5M7"/>
<feature type="transmembrane region" description="Helical" evidence="8">
    <location>
        <begin position="33"/>
        <end position="54"/>
    </location>
</feature>
<keyword evidence="5 8" id="KW-0812">Transmembrane</keyword>
<organism evidence="10 11">
    <name type="scientific">Escherichia coli</name>
    <dbReference type="NCBI Taxonomy" id="562"/>
    <lineage>
        <taxon>Bacteria</taxon>
        <taxon>Pseudomonadati</taxon>
        <taxon>Pseudomonadota</taxon>
        <taxon>Gammaproteobacteria</taxon>
        <taxon>Enterobacterales</taxon>
        <taxon>Enterobacteriaceae</taxon>
        <taxon>Escherichia</taxon>
    </lineage>
</organism>
<comment type="subcellular location">
    <subcellularLocation>
        <location evidence="1">Cell inner membrane</location>
        <topology evidence="1">Multi-pass membrane protein</topology>
    </subcellularLocation>
    <subcellularLocation>
        <location evidence="8">Cell membrane</location>
        <topology evidence="8">Multi-pass membrane protein</topology>
    </subcellularLocation>
</comment>
<evidence type="ECO:0000256" key="2">
    <source>
        <dbReference type="ARBA" id="ARBA00022448"/>
    </source>
</evidence>
<keyword evidence="7 8" id="KW-0472">Membrane</keyword>
<dbReference type="PROSITE" id="PS50928">
    <property type="entry name" value="ABC_TM1"/>
    <property type="match status" value="1"/>
</dbReference>
<dbReference type="PANTHER" id="PTHR43163">
    <property type="entry name" value="DIPEPTIDE TRANSPORT SYSTEM PERMEASE PROTEIN DPPB-RELATED"/>
    <property type="match status" value="1"/>
</dbReference>
<name>A0A8S0G5M7_ECOLX</name>
<dbReference type="PANTHER" id="PTHR43163:SF8">
    <property type="entry name" value="D,D-DIPEPTIDE TRANSPORT SYSTEM PERMEASE PROTEIN DDPB-RELATED"/>
    <property type="match status" value="1"/>
</dbReference>
<sequence>MALIVGAVVGVIAGVLCARYVGSPLDFTVRTLTLLGNSVPVFWLGLLMLALFYARLQWSAGPGRLDDIYQFTIEPRSGFALIDTWLSGDREAFTNAINHLILPVLLLAYFSLASITRLTRSACLGEMNKEYILLARAKGASEMTILLRHVLPNIRGTLLTVIALAYQHRCRTSMLEGAVLTETVFSWPGIGRYLTTALFAGDTTAIMGGTLLIGVCFVLINNLTDLLVRLTDPRLR</sequence>
<evidence type="ECO:0000256" key="7">
    <source>
        <dbReference type="ARBA" id="ARBA00023136"/>
    </source>
</evidence>
<evidence type="ECO:0000256" key="6">
    <source>
        <dbReference type="ARBA" id="ARBA00022989"/>
    </source>
</evidence>
<evidence type="ECO:0000313" key="10">
    <source>
        <dbReference type="EMBL" id="BBU87597.1"/>
    </source>
</evidence>
<dbReference type="Pfam" id="PF00528">
    <property type="entry name" value="BPD_transp_1"/>
    <property type="match status" value="1"/>
</dbReference>
<evidence type="ECO:0000256" key="1">
    <source>
        <dbReference type="ARBA" id="ARBA00004429"/>
    </source>
</evidence>
<dbReference type="GO" id="GO:0005886">
    <property type="term" value="C:plasma membrane"/>
    <property type="evidence" value="ECO:0007669"/>
    <property type="project" value="UniProtKB-SubCell"/>
</dbReference>
<comment type="similarity">
    <text evidence="8">Belongs to the binding-protein-dependent transport system permease family.</text>
</comment>
<evidence type="ECO:0000259" key="9">
    <source>
        <dbReference type="PROSITE" id="PS50928"/>
    </source>
</evidence>
<dbReference type="CDD" id="cd06261">
    <property type="entry name" value="TM_PBP2"/>
    <property type="match status" value="1"/>
</dbReference>
<evidence type="ECO:0000256" key="3">
    <source>
        <dbReference type="ARBA" id="ARBA00022475"/>
    </source>
</evidence>
<dbReference type="Gene3D" id="1.10.3720.10">
    <property type="entry name" value="MetI-like"/>
    <property type="match status" value="1"/>
</dbReference>
<dbReference type="InterPro" id="IPR000515">
    <property type="entry name" value="MetI-like"/>
</dbReference>
<dbReference type="InterPro" id="IPR035906">
    <property type="entry name" value="MetI-like_sf"/>
</dbReference>
<protein>
    <recommendedName>
        <fullName evidence="9">ABC transmembrane type-1 domain-containing protein</fullName>
    </recommendedName>
</protein>
<proteinExistence type="inferred from homology"/>
<feature type="transmembrane region" description="Helical" evidence="8">
    <location>
        <begin position="100"/>
        <end position="119"/>
    </location>
</feature>
<dbReference type="GO" id="GO:0071916">
    <property type="term" value="F:dipeptide transmembrane transporter activity"/>
    <property type="evidence" value="ECO:0007669"/>
    <property type="project" value="TreeGrafter"/>
</dbReference>
<evidence type="ECO:0000256" key="4">
    <source>
        <dbReference type="ARBA" id="ARBA00022519"/>
    </source>
</evidence>